<dbReference type="AlphaFoldDB" id="A0A8J2JPV2"/>
<accession>A0A8J2JPV2</accession>
<dbReference type="EMBL" id="CAJVCH010056404">
    <property type="protein sequence ID" value="CAG7718844.1"/>
    <property type="molecule type" value="Genomic_DNA"/>
</dbReference>
<gene>
    <name evidence="1" type="ORF">AFUS01_LOCUS8210</name>
</gene>
<dbReference type="OrthoDB" id="416437at2759"/>
<reference evidence="1" key="1">
    <citation type="submission" date="2021-06" db="EMBL/GenBank/DDBJ databases">
        <authorList>
            <person name="Hodson N. C."/>
            <person name="Mongue J. A."/>
            <person name="Jaron S. K."/>
        </authorList>
    </citation>
    <scope>NUCLEOTIDE SEQUENCE</scope>
</reference>
<proteinExistence type="predicted"/>
<feature type="non-terminal residue" evidence="1">
    <location>
        <position position="1"/>
    </location>
</feature>
<protein>
    <submittedName>
        <fullName evidence="1">Uncharacterized protein</fullName>
    </submittedName>
</protein>
<evidence type="ECO:0000313" key="1">
    <source>
        <dbReference type="EMBL" id="CAG7718844.1"/>
    </source>
</evidence>
<name>A0A8J2JPV2_9HEXA</name>
<dbReference type="Proteomes" id="UP000708208">
    <property type="component" value="Unassembled WGS sequence"/>
</dbReference>
<keyword evidence="2" id="KW-1185">Reference proteome</keyword>
<evidence type="ECO:0000313" key="2">
    <source>
        <dbReference type="Proteomes" id="UP000708208"/>
    </source>
</evidence>
<comment type="caution">
    <text evidence="1">The sequence shown here is derived from an EMBL/GenBank/DDBJ whole genome shotgun (WGS) entry which is preliminary data.</text>
</comment>
<organism evidence="1 2">
    <name type="scientific">Allacma fusca</name>
    <dbReference type="NCBI Taxonomy" id="39272"/>
    <lineage>
        <taxon>Eukaryota</taxon>
        <taxon>Metazoa</taxon>
        <taxon>Ecdysozoa</taxon>
        <taxon>Arthropoda</taxon>
        <taxon>Hexapoda</taxon>
        <taxon>Collembola</taxon>
        <taxon>Symphypleona</taxon>
        <taxon>Sminthuridae</taxon>
        <taxon>Allacma</taxon>
    </lineage>
</organism>
<sequence>EFSMMSYEVFRTIHMRLQEVFKNTELFGGISVLLVG</sequence>